<dbReference type="SUPFAM" id="SSF54913">
    <property type="entry name" value="GlnB-like"/>
    <property type="match status" value="1"/>
</dbReference>
<feature type="domain" description="DUF2007" evidence="1">
    <location>
        <begin position="5"/>
        <end position="64"/>
    </location>
</feature>
<evidence type="ECO:0000313" key="3">
    <source>
        <dbReference type="Proteomes" id="UP000306808"/>
    </source>
</evidence>
<proteinExistence type="predicted"/>
<dbReference type="Pfam" id="PF09413">
    <property type="entry name" value="DUF2007"/>
    <property type="match status" value="1"/>
</dbReference>
<name>A0A4U0P4M4_9SPHI</name>
<dbReference type="OrthoDB" id="1467917at2"/>
<dbReference type="Proteomes" id="UP000306808">
    <property type="component" value="Unassembled WGS sequence"/>
</dbReference>
<gene>
    <name evidence="2" type="ORF">FAZ15_06580</name>
</gene>
<protein>
    <submittedName>
        <fullName evidence="2">DUF2007 domain-containing protein</fullName>
    </submittedName>
</protein>
<dbReference type="EMBL" id="SUME01000002">
    <property type="protein sequence ID" value="TJZ62170.1"/>
    <property type="molecule type" value="Genomic_DNA"/>
</dbReference>
<evidence type="ECO:0000259" key="1">
    <source>
        <dbReference type="Pfam" id="PF09413"/>
    </source>
</evidence>
<evidence type="ECO:0000313" key="2">
    <source>
        <dbReference type="EMBL" id="TJZ62170.1"/>
    </source>
</evidence>
<keyword evidence="3" id="KW-1185">Reference proteome</keyword>
<reference evidence="2 3" key="1">
    <citation type="submission" date="2019-04" db="EMBL/GenBank/DDBJ databases">
        <title>Sphingobacterium olei sp. nov., isolated from oil-contaminated soil.</title>
        <authorList>
            <person name="Liu B."/>
        </authorList>
    </citation>
    <scope>NUCLEOTIDE SEQUENCE [LARGE SCALE GENOMIC DNA]</scope>
    <source>
        <strain evidence="2 3">HAL-9</strain>
    </source>
</reference>
<sequence length="76" mass="8625">MEKGWIKIKSYNNAIESEIVKQMLEENGVEAVLLNKQDSSYLFGKIELYVPQEHVQEAEALIGDYGTTSYNPEDAN</sequence>
<accession>A0A4U0P4M4</accession>
<dbReference type="AlphaFoldDB" id="A0A4U0P4M4"/>
<dbReference type="Gene3D" id="3.30.70.790">
    <property type="entry name" value="UreE, C-terminal domain"/>
    <property type="match status" value="1"/>
</dbReference>
<dbReference type="InterPro" id="IPR011322">
    <property type="entry name" value="N-reg_PII-like_a/b"/>
</dbReference>
<comment type="caution">
    <text evidence="2">The sequence shown here is derived from an EMBL/GenBank/DDBJ whole genome shotgun (WGS) entry which is preliminary data.</text>
</comment>
<dbReference type="RefSeq" id="WP_136900514.1">
    <property type="nucleotide sequence ID" value="NZ_SUME01000002.1"/>
</dbReference>
<organism evidence="2 3">
    <name type="scientific">Sphingobacterium olei</name>
    <dbReference type="NCBI Taxonomy" id="2571155"/>
    <lineage>
        <taxon>Bacteria</taxon>
        <taxon>Pseudomonadati</taxon>
        <taxon>Bacteroidota</taxon>
        <taxon>Sphingobacteriia</taxon>
        <taxon>Sphingobacteriales</taxon>
        <taxon>Sphingobacteriaceae</taxon>
        <taxon>Sphingobacterium</taxon>
    </lineage>
</organism>
<dbReference type="InterPro" id="IPR018551">
    <property type="entry name" value="DUF2007"/>
</dbReference>